<organism evidence="2">
    <name type="scientific">uncultured bacterium IN-13</name>
    <dbReference type="NCBI Taxonomy" id="1805591"/>
    <lineage>
        <taxon>Bacteria</taxon>
        <taxon>environmental samples</taxon>
    </lineage>
</organism>
<protein>
    <submittedName>
        <fullName evidence="2">Uncharacterized protein</fullName>
    </submittedName>
</protein>
<name>A0A142BWF4_9BACT</name>
<accession>A0A142BWF4</accession>
<reference evidence="2" key="1">
    <citation type="journal article" date="2016" name="Appl. Environ. Microbiol.">
        <title>Diversity of the Tetracycline Mobilome within a Chinese Pig Manure Sample.</title>
        <authorList>
            <person name="Leclercq S.O."/>
            <person name="Wang C."/>
            <person name="Zhu Y."/>
            <person name="Wu H."/>
            <person name="Du X."/>
            <person name="Liu Z."/>
            <person name="Feng J."/>
        </authorList>
    </citation>
    <scope>NUCLEOTIDE SEQUENCE</scope>
</reference>
<dbReference type="AlphaFoldDB" id="A0A142BWF4"/>
<keyword evidence="1" id="KW-0732">Signal</keyword>
<feature type="signal peptide" evidence="1">
    <location>
        <begin position="1"/>
        <end position="22"/>
    </location>
</feature>
<evidence type="ECO:0000256" key="1">
    <source>
        <dbReference type="SAM" id="SignalP"/>
    </source>
</evidence>
<evidence type="ECO:0000313" key="2">
    <source>
        <dbReference type="EMBL" id="AMP42442.1"/>
    </source>
</evidence>
<feature type="chain" id="PRO_5007493109" evidence="1">
    <location>
        <begin position="23"/>
        <end position="132"/>
    </location>
</feature>
<proteinExistence type="predicted"/>
<dbReference type="EMBL" id="KU736878">
    <property type="protein sequence ID" value="AMP42442.1"/>
    <property type="molecule type" value="Genomic_DNA"/>
</dbReference>
<sequence length="132" mass="14844">MEFKTLFVALLISSAFVLPAQADSFSVKKESSNQMPTETELYNDCIKSNTYSYLPTPGEPQSSVNKKRAKRKAAVEKKCKCVAPREYKLLKDIVGNDLNSFTAKMQADEQLAMATAKKLVEQKRQIEKQCSK</sequence>